<sequence>MKLLSVCAGVAFTLLAGCQRSDEIAPPQPLVPKPQMARLLTDLHLAEARVDASRLTTDSAQALYMQLQDSVLRRNQVSDSAFARSYRYYTLHDKDLQEVYDLVLDSLTARGAKYRPPGAPAPSSPPPPHQLYRRGR</sequence>
<evidence type="ECO:0000259" key="2">
    <source>
        <dbReference type="Pfam" id="PF14129"/>
    </source>
</evidence>
<dbReference type="InterPro" id="IPR025381">
    <property type="entry name" value="DUF4296"/>
</dbReference>
<reference evidence="3 4" key="1">
    <citation type="submission" date="2020-11" db="EMBL/GenBank/DDBJ databases">
        <title>Hymenobacter sp.</title>
        <authorList>
            <person name="Kim M.K."/>
        </authorList>
    </citation>
    <scope>NUCLEOTIDE SEQUENCE [LARGE SCALE GENOMIC DNA]</scope>
    <source>
        <strain evidence="3 4">BT594</strain>
    </source>
</reference>
<dbReference type="RefSeq" id="WP_196953046.1">
    <property type="nucleotide sequence ID" value="NZ_JADWYK010000001.1"/>
</dbReference>
<dbReference type="PROSITE" id="PS51257">
    <property type="entry name" value="PROKAR_LIPOPROTEIN"/>
    <property type="match status" value="1"/>
</dbReference>
<organism evidence="3 4">
    <name type="scientific">Hymenobacter guriensis</name>
    <dbReference type="NCBI Taxonomy" id="2793065"/>
    <lineage>
        <taxon>Bacteria</taxon>
        <taxon>Pseudomonadati</taxon>
        <taxon>Bacteroidota</taxon>
        <taxon>Cytophagia</taxon>
        <taxon>Cytophagales</taxon>
        <taxon>Hymenobacteraceae</taxon>
        <taxon>Hymenobacter</taxon>
    </lineage>
</organism>
<keyword evidence="4" id="KW-1185">Reference proteome</keyword>
<name>A0ABS0KXZ1_9BACT</name>
<dbReference type="Pfam" id="PF14129">
    <property type="entry name" value="DUF4296"/>
    <property type="match status" value="1"/>
</dbReference>
<comment type="caution">
    <text evidence="3">The sequence shown here is derived from an EMBL/GenBank/DDBJ whole genome shotgun (WGS) entry which is preliminary data.</text>
</comment>
<dbReference type="Proteomes" id="UP000601099">
    <property type="component" value="Unassembled WGS sequence"/>
</dbReference>
<evidence type="ECO:0000313" key="4">
    <source>
        <dbReference type="Proteomes" id="UP000601099"/>
    </source>
</evidence>
<accession>A0ABS0KXZ1</accession>
<proteinExistence type="predicted"/>
<evidence type="ECO:0000256" key="1">
    <source>
        <dbReference type="SAM" id="MobiDB-lite"/>
    </source>
</evidence>
<gene>
    <name evidence="3" type="ORF">I5L79_00420</name>
</gene>
<dbReference type="EMBL" id="JADWYK010000001">
    <property type="protein sequence ID" value="MBG8551987.1"/>
    <property type="molecule type" value="Genomic_DNA"/>
</dbReference>
<feature type="compositionally biased region" description="Pro residues" evidence="1">
    <location>
        <begin position="117"/>
        <end position="129"/>
    </location>
</feature>
<protein>
    <submittedName>
        <fullName evidence="3">DUF4296 domain-containing protein</fullName>
    </submittedName>
</protein>
<evidence type="ECO:0000313" key="3">
    <source>
        <dbReference type="EMBL" id="MBG8551987.1"/>
    </source>
</evidence>
<feature type="region of interest" description="Disordered" evidence="1">
    <location>
        <begin position="111"/>
        <end position="136"/>
    </location>
</feature>
<feature type="domain" description="DUF4296" evidence="2">
    <location>
        <begin position="27"/>
        <end position="110"/>
    </location>
</feature>